<accession>A0A438IBH3</accession>
<reference evidence="1 2" key="1">
    <citation type="journal article" date="2018" name="PLoS Genet.">
        <title>Population sequencing reveals clonal diversity and ancestral inbreeding in the grapevine cultivar Chardonnay.</title>
        <authorList>
            <person name="Roach M.J."/>
            <person name="Johnson D.L."/>
            <person name="Bohlmann J."/>
            <person name="van Vuuren H.J."/>
            <person name="Jones S.J."/>
            <person name="Pretorius I.S."/>
            <person name="Schmidt S.A."/>
            <person name="Borneman A.R."/>
        </authorList>
    </citation>
    <scope>NUCLEOTIDE SEQUENCE [LARGE SCALE GENOMIC DNA]</scope>
    <source>
        <strain evidence="2">cv. Chardonnay</strain>
        <tissue evidence="1">Leaf</tissue>
    </source>
</reference>
<dbReference type="AlphaFoldDB" id="A0A438IBH3"/>
<proteinExistence type="predicted"/>
<dbReference type="Proteomes" id="UP000288805">
    <property type="component" value="Unassembled WGS sequence"/>
</dbReference>
<gene>
    <name evidence="1" type="ORF">CK203_038214</name>
</gene>
<sequence>MIRGIYRYPLFCLPKIEVRLGEEKDLLHQDKLQISQDLKQFLQPVREKLLQFEEELKDR</sequence>
<evidence type="ECO:0000313" key="1">
    <source>
        <dbReference type="EMBL" id="RVW94068.1"/>
    </source>
</evidence>
<protein>
    <submittedName>
        <fullName evidence="1">Uncharacterized protein</fullName>
    </submittedName>
</protein>
<name>A0A438IBH3_VITVI</name>
<organism evidence="1 2">
    <name type="scientific">Vitis vinifera</name>
    <name type="common">Grape</name>
    <dbReference type="NCBI Taxonomy" id="29760"/>
    <lineage>
        <taxon>Eukaryota</taxon>
        <taxon>Viridiplantae</taxon>
        <taxon>Streptophyta</taxon>
        <taxon>Embryophyta</taxon>
        <taxon>Tracheophyta</taxon>
        <taxon>Spermatophyta</taxon>
        <taxon>Magnoliopsida</taxon>
        <taxon>eudicotyledons</taxon>
        <taxon>Gunneridae</taxon>
        <taxon>Pentapetalae</taxon>
        <taxon>rosids</taxon>
        <taxon>Vitales</taxon>
        <taxon>Vitaceae</taxon>
        <taxon>Viteae</taxon>
        <taxon>Vitis</taxon>
    </lineage>
</organism>
<dbReference type="EMBL" id="QGNW01000124">
    <property type="protein sequence ID" value="RVW94068.1"/>
    <property type="molecule type" value="Genomic_DNA"/>
</dbReference>
<evidence type="ECO:0000313" key="2">
    <source>
        <dbReference type="Proteomes" id="UP000288805"/>
    </source>
</evidence>
<comment type="caution">
    <text evidence="1">The sequence shown here is derived from an EMBL/GenBank/DDBJ whole genome shotgun (WGS) entry which is preliminary data.</text>
</comment>